<dbReference type="GO" id="GO:0003723">
    <property type="term" value="F:RNA binding"/>
    <property type="evidence" value="ECO:0007669"/>
    <property type="project" value="UniProtKB-KW"/>
</dbReference>
<dbReference type="Proteomes" id="UP001418222">
    <property type="component" value="Unassembled WGS sequence"/>
</dbReference>
<keyword evidence="1" id="KW-0479">Metal-binding</keyword>
<protein>
    <submittedName>
        <fullName evidence="8">Zinc finger CCCH domain-containing protein 53</fullName>
    </submittedName>
</protein>
<feature type="region of interest" description="Disordered" evidence="6">
    <location>
        <begin position="93"/>
        <end position="114"/>
    </location>
</feature>
<evidence type="ECO:0000256" key="1">
    <source>
        <dbReference type="ARBA" id="ARBA00022723"/>
    </source>
</evidence>
<keyword evidence="2" id="KW-0863">Zinc-finger</keyword>
<gene>
    <name evidence="8" type="ORF">KSP39_PZI011015</name>
</gene>
<dbReference type="AlphaFoldDB" id="A0AAP0G5M6"/>
<evidence type="ECO:0000256" key="6">
    <source>
        <dbReference type="SAM" id="MobiDB-lite"/>
    </source>
</evidence>
<evidence type="ECO:0000256" key="5">
    <source>
        <dbReference type="ARBA" id="ARBA00023125"/>
    </source>
</evidence>
<dbReference type="PANTHER" id="PTHR24009">
    <property type="entry name" value="RNA-BINDING (RRM/RBD/RNP MOTIFS)"/>
    <property type="match status" value="1"/>
</dbReference>
<dbReference type="PANTHER" id="PTHR24009:SF3">
    <property type="entry name" value="RNA-BINDING (RRM_RBD_RNP MOTIFS) FAMILY PROTEIN-RELATED"/>
    <property type="match status" value="1"/>
</dbReference>
<keyword evidence="9" id="KW-1185">Reference proteome</keyword>
<keyword evidence="5" id="KW-0238">DNA-binding</keyword>
<evidence type="ECO:0000256" key="2">
    <source>
        <dbReference type="ARBA" id="ARBA00022771"/>
    </source>
</evidence>
<comment type="caution">
    <text evidence="8">The sequence shown here is derived from an EMBL/GenBank/DDBJ whole genome shotgun (WGS) entry which is preliminary data.</text>
</comment>
<name>A0AAP0G5M6_9ASPA</name>
<feature type="domain" description="AtC3H46-like PABC-like" evidence="7">
    <location>
        <begin position="1"/>
        <end position="40"/>
    </location>
</feature>
<keyword evidence="3" id="KW-0862">Zinc</keyword>
<dbReference type="Pfam" id="PF23182">
    <property type="entry name" value="PABC_AtC3H46"/>
    <property type="match status" value="1"/>
</dbReference>
<evidence type="ECO:0000313" key="8">
    <source>
        <dbReference type="EMBL" id="KAK8938769.1"/>
    </source>
</evidence>
<reference evidence="8 9" key="1">
    <citation type="journal article" date="2022" name="Nat. Plants">
        <title>Genomes of leafy and leafless Platanthera orchids illuminate the evolution of mycoheterotrophy.</title>
        <authorList>
            <person name="Li M.H."/>
            <person name="Liu K.W."/>
            <person name="Li Z."/>
            <person name="Lu H.C."/>
            <person name="Ye Q.L."/>
            <person name="Zhang D."/>
            <person name="Wang J.Y."/>
            <person name="Li Y.F."/>
            <person name="Zhong Z.M."/>
            <person name="Liu X."/>
            <person name="Yu X."/>
            <person name="Liu D.K."/>
            <person name="Tu X.D."/>
            <person name="Liu B."/>
            <person name="Hao Y."/>
            <person name="Liao X.Y."/>
            <person name="Jiang Y.T."/>
            <person name="Sun W.H."/>
            <person name="Chen J."/>
            <person name="Chen Y.Q."/>
            <person name="Ai Y."/>
            <person name="Zhai J.W."/>
            <person name="Wu S.S."/>
            <person name="Zhou Z."/>
            <person name="Hsiao Y.Y."/>
            <person name="Wu W.L."/>
            <person name="Chen Y.Y."/>
            <person name="Lin Y.F."/>
            <person name="Hsu J.L."/>
            <person name="Li C.Y."/>
            <person name="Wang Z.W."/>
            <person name="Zhao X."/>
            <person name="Zhong W.Y."/>
            <person name="Ma X.K."/>
            <person name="Ma L."/>
            <person name="Huang J."/>
            <person name="Chen G.Z."/>
            <person name="Huang M.Z."/>
            <person name="Huang L."/>
            <person name="Peng D.H."/>
            <person name="Luo Y.B."/>
            <person name="Zou S.Q."/>
            <person name="Chen S.P."/>
            <person name="Lan S."/>
            <person name="Tsai W.C."/>
            <person name="Van de Peer Y."/>
            <person name="Liu Z.J."/>
        </authorList>
    </citation>
    <scope>NUCLEOTIDE SEQUENCE [LARGE SCALE GENOMIC DNA]</scope>
    <source>
        <strain evidence="8">Lor287</strain>
    </source>
</reference>
<dbReference type="EMBL" id="JBBWWQ010000009">
    <property type="protein sequence ID" value="KAK8938769.1"/>
    <property type="molecule type" value="Genomic_DNA"/>
</dbReference>
<sequence>MGLLLIQDHGEKEMIRLAFDPKSLLQSVVLNARKDLGILPLSPTSMLSRGHNSSRLVSRPPPLAIMSSLWVPPYGEELVCELQHHDQLSFLIDSMGPKNSDDDSQSPMGGELSPYGIGWAPRCFSMQMRKS</sequence>
<proteinExistence type="predicted"/>
<dbReference type="InterPro" id="IPR056276">
    <property type="entry name" value="AtC3H46-like_PABC-like"/>
</dbReference>
<evidence type="ECO:0000256" key="4">
    <source>
        <dbReference type="ARBA" id="ARBA00022884"/>
    </source>
</evidence>
<organism evidence="8 9">
    <name type="scientific">Platanthera zijinensis</name>
    <dbReference type="NCBI Taxonomy" id="2320716"/>
    <lineage>
        <taxon>Eukaryota</taxon>
        <taxon>Viridiplantae</taxon>
        <taxon>Streptophyta</taxon>
        <taxon>Embryophyta</taxon>
        <taxon>Tracheophyta</taxon>
        <taxon>Spermatophyta</taxon>
        <taxon>Magnoliopsida</taxon>
        <taxon>Liliopsida</taxon>
        <taxon>Asparagales</taxon>
        <taxon>Orchidaceae</taxon>
        <taxon>Orchidoideae</taxon>
        <taxon>Orchideae</taxon>
        <taxon>Orchidinae</taxon>
        <taxon>Platanthera</taxon>
    </lineage>
</organism>
<evidence type="ECO:0000259" key="7">
    <source>
        <dbReference type="Pfam" id="PF23182"/>
    </source>
</evidence>
<evidence type="ECO:0000256" key="3">
    <source>
        <dbReference type="ARBA" id="ARBA00022833"/>
    </source>
</evidence>
<keyword evidence="4" id="KW-0694">RNA-binding</keyword>
<accession>A0AAP0G5M6</accession>
<evidence type="ECO:0000313" key="9">
    <source>
        <dbReference type="Proteomes" id="UP001418222"/>
    </source>
</evidence>
<dbReference type="GO" id="GO:0003677">
    <property type="term" value="F:DNA binding"/>
    <property type="evidence" value="ECO:0007669"/>
    <property type="project" value="UniProtKB-KW"/>
</dbReference>
<dbReference type="GO" id="GO:0008270">
    <property type="term" value="F:zinc ion binding"/>
    <property type="evidence" value="ECO:0007669"/>
    <property type="project" value="UniProtKB-KW"/>
</dbReference>